<proteinExistence type="predicted"/>
<keyword evidence="2" id="KW-1185">Reference proteome</keyword>
<gene>
    <name evidence="1" type="ORF">LTRI10_LOCUS45966</name>
</gene>
<dbReference type="Proteomes" id="UP001497516">
    <property type="component" value="Chromosome 8"/>
</dbReference>
<dbReference type="PANTHER" id="PTHR33223:SF11">
    <property type="entry name" value="ELEMENT PROTEIN, PUTATIVE-RELATED"/>
    <property type="match status" value="1"/>
</dbReference>
<accession>A0AAV2G8P7</accession>
<organism evidence="1 2">
    <name type="scientific">Linum trigynum</name>
    <dbReference type="NCBI Taxonomy" id="586398"/>
    <lineage>
        <taxon>Eukaryota</taxon>
        <taxon>Viridiplantae</taxon>
        <taxon>Streptophyta</taxon>
        <taxon>Embryophyta</taxon>
        <taxon>Tracheophyta</taxon>
        <taxon>Spermatophyta</taxon>
        <taxon>Magnoliopsida</taxon>
        <taxon>eudicotyledons</taxon>
        <taxon>Gunneridae</taxon>
        <taxon>Pentapetalae</taxon>
        <taxon>rosids</taxon>
        <taxon>fabids</taxon>
        <taxon>Malpighiales</taxon>
        <taxon>Linaceae</taxon>
        <taxon>Linum</taxon>
    </lineage>
</organism>
<evidence type="ECO:0000313" key="1">
    <source>
        <dbReference type="EMBL" id="CAL1406228.1"/>
    </source>
</evidence>
<protein>
    <submittedName>
        <fullName evidence="1">Uncharacterized protein</fullName>
    </submittedName>
</protein>
<sequence>MAPRAADIQPTILHPPVVANNFEIKPGLVTMIQNNVQFHGLRDESPRDHVQRFIEIAGSLKINGVPKDALKLRSFPYSLAGLSRPPLSITSWDDLLNKFMTQYCPSSKTSERRKKMAHFEQRG</sequence>
<dbReference type="PANTHER" id="PTHR33223">
    <property type="entry name" value="CCHC-TYPE DOMAIN-CONTAINING PROTEIN"/>
    <property type="match status" value="1"/>
</dbReference>
<dbReference type="AlphaFoldDB" id="A0AAV2G8P7"/>
<dbReference type="EMBL" id="OZ034821">
    <property type="protein sequence ID" value="CAL1406228.1"/>
    <property type="molecule type" value="Genomic_DNA"/>
</dbReference>
<reference evidence="1 2" key="1">
    <citation type="submission" date="2024-04" db="EMBL/GenBank/DDBJ databases">
        <authorList>
            <person name="Fracassetti M."/>
        </authorList>
    </citation>
    <scope>NUCLEOTIDE SEQUENCE [LARGE SCALE GENOMIC DNA]</scope>
</reference>
<evidence type="ECO:0000313" key="2">
    <source>
        <dbReference type="Proteomes" id="UP001497516"/>
    </source>
</evidence>
<name>A0AAV2G8P7_9ROSI</name>